<dbReference type="Proteomes" id="UP000215914">
    <property type="component" value="Chromosome 14"/>
</dbReference>
<dbReference type="InParanoid" id="A0A251SI21"/>
<gene>
    <name evidence="1" type="ORF">HannXRQ_Chr14g0445011</name>
</gene>
<reference evidence="2" key="1">
    <citation type="journal article" date="2017" name="Nature">
        <title>The sunflower genome provides insights into oil metabolism, flowering and Asterid evolution.</title>
        <authorList>
            <person name="Badouin H."/>
            <person name="Gouzy J."/>
            <person name="Grassa C.J."/>
            <person name="Murat F."/>
            <person name="Staton S.E."/>
            <person name="Cottret L."/>
            <person name="Lelandais-Briere C."/>
            <person name="Owens G.L."/>
            <person name="Carrere S."/>
            <person name="Mayjonade B."/>
            <person name="Legrand L."/>
            <person name="Gill N."/>
            <person name="Kane N.C."/>
            <person name="Bowers J.E."/>
            <person name="Hubner S."/>
            <person name="Bellec A."/>
            <person name="Berard A."/>
            <person name="Berges H."/>
            <person name="Blanchet N."/>
            <person name="Boniface M.C."/>
            <person name="Brunel D."/>
            <person name="Catrice O."/>
            <person name="Chaidir N."/>
            <person name="Claudel C."/>
            <person name="Donnadieu C."/>
            <person name="Faraut T."/>
            <person name="Fievet G."/>
            <person name="Helmstetter N."/>
            <person name="King M."/>
            <person name="Knapp S.J."/>
            <person name="Lai Z."/>
            <person name="Le Paslier M.C."/>
            <person name="Lippi Y."/>
            <person name="Lorenzon L."/>
            <person name="Mandel J.R."/>
            <person name="Marage G."/>
            <person name="Marchand G."/>
            <person name="Marquand E."/>
            <person name="Bret-Mestries E."/>
            <person name="Morien E."/>
            <person name="Nambeesan S."/>
            <person name="Nguyen T."/>
            <person name="Pegot-Espagnet P."/>
            <person name="Pouilly N."/>
            <person name="Raftis F."/>
            <person name="Sallet E."/>
            <person name="Schiex T."/>
            <person name="Thomas J."/>
            <person name="Vandecasteele C."/>
            <person name="Vares D."/>
            <person name="Vear F."/>
            <person name="Vautrin S."/>
            <person name="Crespi M."/>
            <person name="Mangin B."/>
            <person name="Burke J.M."/>
            <person name="Salse J."/>
            <person name="Munos S."/>
            <person name="Vincourt P."/>
            <person name="Rieseberg L.H."/>
            <person name="Langlade N.B."/>
        </authorList>
    </citation>
    <scope>NUCLEOTIDE SEQUENCE [LARGE SCALE GENOMIC DNA]</scope>
    <source>
        <strain evidence="2">cv. SF193</strain>
    </source>
</reference>
<name>A0A251SI21_HELAN</name>
<dbReference type="EMBL" id="CM007903">
    <property type="protein sequence ID" value="OTF98383.1"/>
    <property type="molecule type" value="Genomic_DNA"/>
</dbReference>
<evidence type="ECO:0000313" key="1">
    <source>
        <dbReference type="EMBL" id="OTF98383.1"/>
    </source>
</evidence>
<accession>A0A251SI21</accession>
<keyword evidence="2" id="KW-1185">Reference proteome</keyword>
<evidence type="ECO:0000313" key="2">
    <source>
        <dbReference type="Proteomes" id="UP000215914"/>
    </source>
</evidence>
<proteinExistence type="predicted"/>
<dbReference type="AlphaFoldDB" id="A0A251SI21"/>
<organism evidence="1 2">
    <name type="scientific">Helianthus annuus</name>
    <name type="common">Common sunflower</name>
    <dbReference type="NCBI Taxonomy" id="4232"/>
    <lineage>
        <taxon>Eukaryota</taxon>
        <taxon>Viridiplantae</taxon>
        <taxon>Streptophyta</taxon>
        <taxon>Embryophyta</taxon>
        <taxon>Tracheophyta</taxon>
        <taxon>Spermatophyta</taxon>
        <taxon>Magnoliopsida</taxon>
        <taxon>eudicotyledons</taxon>
        <taxon>Gunneridae</taxon>
        <taxon>Pentapetalae</taxon>
        <taxon>asterids</taxon>
        <taxon>campanulids</taxon>
        <taxon>Asterales</taxon>
        <taxon>Asteraceae</taxon>
        <taxon>Asteroideae</taxon>
        <taxon>Heliantheae alliance</taxon>
        <taxon>Heliantheae</taxon>
        <taxon>Helianthus</taxon>
    </lineage>
</organism>
<protein>
    <submittedName>
        <fullName evidence="1">Uncharacterized protein</fullName>
    </submittedName>
</protein>
<sequence length="65" mass="7599">MIYFTQYCLHYGISLDGQIAMKTGISLDGRIAMKTGLRHSLLIQSKAYCYFYFCSHMYHLFGYQV</sequence>